<evidence type="ECO:0000313" key="9">
    <source>
        <dbReference type="EMBL" id="KEZ15990.1"/>
    </source>
</evidence>
<evidence type="ECO:0000256" key="7">
    <source>
        <dbReference type="ARBA" id="ARBA00023033"/>
    </source>
</evidence>
<dbReference type="InterPro" id="IPR036188">
    <property type="entry name" value="FAD/NAD-bd_sf"/>
</dbReference>
<dbReference type="PANTHER" id="PTHR43098">
    <property type="entry name" value="L-ORNITHINE N(5)-MONOOXYGENASE-RELATED"/>
    <property type="match status" value="1"/>
</dbReference>
<feature type="region of interest" description="Disordered" evidence="8">
    <location>
        <begin position="27"/>
        <end position="51"/>
    </location>
</feature>
<comment type="similarity">
    <text evidence="2">Belongs to the FAD-binding monooxygenase family.</text>
</comment>
<evidence type="ECO:0000256" key="1">
    <source>
        <dbReference type="ARBA" id="ARBA00001974"/>
    </source>
</evidence>
<evidence type="ECO:0000256" key="5">
    <source>
        <dbReference type="ARBA" id="ARBA00022857"/>
    </source>
</evidence>
<dbReference type="Pfam" id="PF13450">
    <property type="entry name" value="NAD_binding_8"/>
    <property type="match status" value="1"/>
</dbReference>
<feature type="compositionally biased region" description="Basic and acidic residues" evidence="8">
    <location>
        <begin position="27"/>
        <end position="37"/>
    </location>
</feature>
<dbReference type="Proteomes" id="UP000028534">
    <property type="component" value="Unassembled WGS sequence"/>
</dbReference>
<name>A0A084EDE8_SPHYA</name>
<evidence type="ECO:0000256" key="2">
    <source>
        <dbReference type="ARBA" id="ARBA00010139"/>
    </source>
</evidence>
<sequence>MTCKPTQTPAADTFDIPTLREKYRAERDKRMRADREGQYQPTTDDTTHSYDVDPHMSVVARDPIVEDLDVVVLGAGFAGLLAGYHLTKQGVTNFRNIDHGGDFGGVWYWNRYPGIQCDNDAYCYLPLLEETGFMPSKKFADGAEIQAYCRQIAESFGFADKALFHTLITSLKWDEAIQRWRVGTSRGDELLARFVVMGCGVLNMPKLPGIAGINSFKGKIFHTARWDYDYSGGSYANPVLDKLADKRVAIIGTGATAIQAVPYLGRYAKQLYVIQRTPSTVDERPNPATDADWAASLQPGWQADRQANFHRAAMESFAPGEPDLICDIWTEIARNLSAELEAEGWPEMSIEQFMAKREVVDYRVMERLRARVDEMVEDKATAEALKPWYRFLCKRPLSSNEFYPTFNRPNVTLIDVADSKGLEKITEKGFVSGGVEYEVDCIIFASGFEVTSELKRRWGIDAVEGRDGLSIYDHWANGPRTLHGTMTHGFPNQFFIGYIQGGLNASVTEQFGRQAEHIAHIIHAVMDKGAKVVETTLQGQEDYVRHFEEMEIDMTAFQQECTPSYFTNEGQVKAPWALFRSYGPGWGAFQKLVQDWRAKGDLDGMELRP</sequence>
<dbReference type="InterPro" id="IPR050775">
    <property type="entry name" value="FAD-binding_Monooxygenases"/>
</dbReference>
<dbReference type="FunFam" id="3.50.50.60:FF:000341">
    <property type="entry name" value="Baeyer-Villiger monooxygenase"/>
    <property type="match status" value="1"/>
</dbReference>
<keyword evidence="4" id="KW-0274">FAD</keyword>
<keyword evidence="7" id="KW-0503">Monooxygenase</keyword>
<organism evidence="9 10">
    <name type="scientific">Sphingobium yanoikuyae</name>
    <name type="common">Sphingomonas yanoikuyae</name>
    <dbReference type="NCBI Taxonomy" id="13690"/>
    <lineage>
        <taxon>Bacteria</taxon>
        <taxon>Pseudomonadati</taxon>
        <taxon>Pseudomonadota</taxon>
        <taxon>Alphaproteobacteria</taxon>
        <taxon>Sphingomonadales</taxon>
        <taxon>Sphingomonadaceae</taxon>
        <taxon>Sphingobium</taxon>
    </lineage>
</organism>
<dbReference type="GO" id="GO:0004499">
    <property type="term" value="F:N,N-dimethylaniline monooxygenase activity"/>
    <property type="evidence" value="ECO:0007669"/>
    <property type="project" value="InterPro"/>
</dbReference>
<proteinExistence type="inferred from homology"/>
<dbReference type="Gene3D" id="3.50.50.60">
    <property type="entry name" value="FAD/NAD(P)-binding domain"/>
    <property type="match status" value="2"/>
</dbReference>
<dbReference type="PATRIC" id="fig|13690.10.peg.4396"/>
<dbReference type="STRING" id="13690.AX777_21090"/>
<protein>
    <submittedName>
        <fullName evidence="9">Putative flavoprotein involved in K+ transport</fullName>
    </submittedName>
</protein>
<dbReference type="EMBL" id="JGVR01000036">
    <property type="protein sequence ID" value="KEZ15990.1"/>
    <property type="molecule type" value="Genomic_DNA"/>
</dbReference>
<reference evidence="9 10" key="1">
    <citation type="submission" date="2014-03" db="EMBL/GenBank/DDBJ databases">
        <title>Genome sequence of Sphingobium yanoikuyae B1.</title>
        <authorList>
            <person name="Gan H.M."/>
            <person name="Gan H.Y."/>
            <person name="Savka M.A."/>
        </authorList>
    </citation>
    <scope>NUCLEOTIDE SEQUENCE [LARGE SCALE GENOMIC DNA]</scope>
    <source>
        <strain evidence="9 10">B1</strain>
    </source>
</reference>
<evidence type="ECO:0000256" key="4">
    <source>
        <dbReference type="ARBA" id="ARBA00022827"/>
    </source>
</evidence>
<dbReference type="AlphaFoldDB" id="A0A084EDE8"/>
<dbReference type="PANTHER" id="PTHR43098:SF2">
    <property type="entry name" value="FAD-BINDING MONOOXYGENASE AUSB-RELATED"/>
    <property type="match status" value="1"/>
</dbReference>
<dbReference type="RefSeq" id="WP_037521973.1">
    <property type="nucleotide sequence ID" value="NZ_JGVR01000036.1"/>
</dbReference>
<accession>A0A084EDE8</accession>
<keyword evidence="5" id="KW-0521">NADP</keyword>
<keyword evidence="6" id="KW-0560">Oxidoreductase</keyword>
<evidence type="ECO:0000256" key="8">
    <source>
        <dbReference type="SAM" id="MobiDB-lite"/>
    </source>
</evidence>
<evidence type="ECO:0000256" key="3">
    <source>
        <dbReference type="ARBA" id="ARBA00022630"/>
    </source>
</evidence>
<keyword evidence="3" id="KW-0285">Flavoprotein</keyword>
<dbReference type="SUPFAM" id="SSF51905">
    <property type="entry name" value="FAD/NAD(P)-binding domain"/>
    <property type="match status" value="1"/>
</dbReference>
<evidence type="ECO:0000313" key="10">
    <source>
        <dbReference type="Proteomes" id="UP000028534"/>
    </source>
</evidence>
<gene>
    <name evidence="9" type="ORF">CP98_04272</name>
</gene>
<dbReference type="InterPro" id="IPR020946">
    <property type="entry name" value="Flavin_mOase-like"/>
</dbReference>
<evidence type="ECO:0000256" key="6">
    <source>
        <dbReference type="ARBA" id="ARBA00023002"/>
    </source>
</evidence>
<comment type="cofactor">
    <cofactor evidence="1">
        <name>FAD</name>
        <dbReference type="ChEBI" id="CHEBI:57692"/>
    </cofactor>
</comment>
<dbReference type="PRINTS" id="PR00411">
    <property type="entry name" value="PNDRDTASEI"/>
</dbReference>
<dbReference type="Pfam" id="PF00743">
    <property type="entry name" value="FMO-like"/>
    <property type="match status" value="1"/>
</dbReference>
<dbReference type="GO" id="GO:0050660">
    <property type="term" value="F:flavin adenine dinucleotide binding"/>
    <property type="evidence" value="ECO:0007669"/>
    <property type="project" value="InterPro"/>
</dbReference>
<dbReference type="eggNOG" id="COG2072">
    <property type="taxonomic scope" value="Bacteria"/>
</dbReference>
<dbReference type="GO" id="GO:0050661">
    <property type="term" value="F:NADP binding"/>
    <property type="evidence" value="ECO:0007669"/>
    <property type="project" value="InterPro"/>
</dbReference>
<comment type="caution">
    <text evidence="9">The sequence shown here is derived from an EMBL/GenBank/DDBJ whole genome shotgun (WGS) entry which is preliminary data.</text>
</comment>